<dbReference type="Proteomes" id="UP000277498">
    <property type="component" value="Unassembled WGS sequence"/>
</dbReference>
<organism evidence="2 3">
    <name type="scientific">Pseudogemmobacter humi</name>
    <dbReference type="NCBI Taxonomy" id="2483812"/>
    <lineage>
        <taxon>Bacteria</taxon>
        <taxon>Pseudomonadati</taxon>
        <taxon>Pseudomonadota</taxon>
        <taxon>Alphaproteobacteria</taxon>
        <taxon>Rhodobacterales</taxon>
        <taxon>Paracoccaceae</taxon>
        <taxon>Pseudogemmobacter</taxon>
    </lineage>
</organism>
<evidence type="ECO:0000313" key="3">
    <source>
        <dbReference type="Proteomes" id="UP000277498"/>
    </source>
</evidence>
<feature type="transmembrane region" description="Helical" evidence="1">
    <location>
        <begin position="34"/>
        <end position="53"/>
    </location>
</feature>
<sequence length="81" mass="8934">MATLSTDIPRRSLVSRLPVLGRIAREIDEDTNTIFWLLPVVVLALVVAVQLWGWAALTMAALAMVPLVFAFFIAISWPGKL</sequence>
<reference evidence="2 3" key="1">
    <citation type="submission" date="2018-11" db="EMBL/GenBank/DDBJ databases">
        <authorList>
            <person name="Criscuolo A."/>
        </authorList>
    </citation>
    <scope>NUCLEOTIDE SEQUENCE [LARGE SCALE GENOMIC DNA]</scope>
    <source>
        <strain evidence="2">ACIP111625</strain>
    </source>
</reference>
<evidence type="ECO:0000313" key="2">
    <source>
        <dbReference type="EMBL" id="VDC33033.1"/>
    </source>
</evidence>
<dbReference type="RefSeq" id="WP_124088268.1">
    <property type="nucleotide sequence ID" value="NZ_UXAW01000102.1"/>
</dbReference>
<proteinExistence type="predicted"/>
<protein>
    <submittedName>
        <fullName evidence="2">Uncharacterized protein</fullName>
    </submittedName>
</protein>
<evidence type="ECO:0000256" key="1">
    <source>
        <dbReference type="SAM" id="Phobius"/>
    </source>
</evidence>
<dbReference type="AlphaFoldDB" id="A0A3P5XDV3"/>
<keyword evidence="1" id="KW-0472">Membrane</keyword>
<keyword evidence="3" id="KW-1185">Reference proteome</keyword>
<name>A0A3P5XDV3_9RHOB</name>
<dbReference type="EMBL" id="UXAW01000102">
    <property type="protein sequence ID" value="VDC33033.1"/>
    <property type="molecule type" value="Genomic_DNA"/>
</dbReference>
<keyword evidence="1" id="KW-0812">Transmembrane</keyword>
<keyword evidence="1" id="KW-1133">Transmembrane helix</keyword>
<gene>
    <name evidence="2" type="ORF">XINFAN_03579</name>
</gene>
<accession>A0A3P5XDV3</accession>
<feature type="transmembrane region" description="Helical" evidence="1">
    <location>
        <begin position="59"/>
        <end position="77"/>
    </location>
</feature>
<dbReference type="OrthoDB" id="7864204at2"/>